<proteinExistence type="predicted"/>
<dbReference type="AlphaFoldDB" id="A0AAV4VZ20"/>
<gene>
    <name evidence="1" type="ORF">CEXT_65801</name>
</gene>
<evidence type="ECO:0000313" key="2">
    <source>
        <dbReference type="Proteomes" id="UP001054945"/>
    </source>
</evidence>
<reference evidence="1 2" key="1">
    <citation type="submission" date="2021-06" db="EMBL/GenBank/DDBJ databases">
        <title>Caerostris extrusa draft genome.</title>
        <authorList>
            <person name="Kono N."/>
            <person name="Arakawa K."/>
        </authorList>
    </citation>
    <scope>NUCLEOTIDE SEQUENCE [LARGE SCALE GENOMIC DNA]</scope>
</reference>
<sequence length="113" mass="12912">MSQVTQVDVITIRKHPFTCKSRKGKRLLWNGKLGGQKAFMRHFRYKGVVKTVSGGLRQVDRCFCLTDCRLSNSSIQYSCHHLIKLSKGQCTQFCLLIGVLFDVNEIFNETLVT</sequence>
<accession>A0AAV4VZ20</accession>
<comment type="caution">
    <text evidence="1">The sequence shown here is derived from an EMBL/GenBank/DDBJ whole genome shotgun (WGS) entry which is preliminary data.</text>
</comment>
<dbReference type="Proteomes" id="UP001054945">
    <property type="component" value="Unassembled WGS sequence"/>
</dbReference>
<keyword evidence="2" id="KW-1185">Reference proteome</keyword>
<name>A0AAV4VZ20_CAEEX</name>
<protein>
    <submittedName>
        <fullName evidence="1">Uncharacterized protein</fullName>
    </submittedName>
</protein>
<evidence type="ECO:0000313" key="1">
    <source>
        <dbReference type="EMBL" id="GIY74939.1"/>
    </source>
</evidence>
<dbReference type="EMBL" id="BPLR01015276">
    <property type="protein sequence ID" value="GIY74939.1"/>
    <property type="molecule type" value="Genomic_DNA"/>
</dbReference>
<organism evidence="1 2">
    <name type="scientific">Caerostris extrusa</name>
    <name type="common">Bark spider</name>
    <name type="synonym">Caerostris bankana</name>
    <dbReference type="NCBI Taxonomy" id="172846"/>
    <lineage>
        <taxon>Eukaryota</taxon>
        <taxon>Metazoa</taxon>
        <taxon>Ecdysozoa</taxon>
        <taxon>Arthropoda</taxon>
        <taxon>Chelicerata</taxon>
        <taxon>Arachnida</taxon>
        <taxon>Araneae</taxon>
        <taxon>Araneomorphae</taxon>
        <taxon>Entelegynae</taxon>
        <taxon>Araneoidea</taxon>
        <taxon>Araneidae</taxon>
        <taxon>Caerostris</taxon>
    </lineage>
</organism>